<evidence type="ECO:0000256" key="1">
    <source>
        <dbReference type="SAM" id="Phobius"/>
    </source>
</evidence>
<comment type="caution">
    <text evidence="3">The sequence shown here is derived from an EMBL/GenBank/DDBJ whole genome shotgun (WGS) entry which is preliminary data.</text>
</comment>
<dbReference type="PANTHER" id="PTHR35762">
    <property type="entry name" value="TRANSMEMBRANE PROTEIN"/>
    <property type="match status" value="1"/>
</dbReference>
<feature type="transmembrane region" description="Helical" evidence="1">
    <location>
        <begin position="61"/>
        <end position="82"/>
    </location>
</feature>
<reference evidence="3" key="1">
    <citation type="journal article" date="2023" name="Nat. Commun.">
        <title>Diploid and tetraploid genomes of Acorus and the evolution of monocots.</title>
        <authorList>
            <person name="Ma L."/>
            <person name="Liu K.W."/>
            <person name="Li Z."/>
            <person name="Hsiao Y.Y."/>
            <person name="Qi Y."/>
            <person name="Fu T."/>
            <person name="Tang G.D."/>
            <person name="Zhang D."/>
            <person name="Sun W.H."/>
            <person name="Liu D.K."/>
            <person name="Li Y."/>
            <person name="Chen G.Z."/>
            <person name="Liu X.D."/>
            <person name="Liao X.Y."/>
            <person name="Jiang Y.T."/>
            <person name="Yu X."/>
            <person name="Hao Y."/>
            <person name="Huang J."/>
            <person name="Zhao X.W."/>
            <person name="Ke S."/>
            <person name="Chen Y.Y."/>
            <person name="Wu W.L."/>
            <person name="Hsu J.L."/>
            <person name="Lin Y.F."/>
            <person name="Huang M.D."/>
            <person name="Li C.Y."/>
            <person name="Huang L."/>
            <person name="Wang Z.W."/>
            <person name="Zhao X."/>
            <person name="Zhong W.Y."/>
            <person name="Peng D.H."/>
            <person name="Ahmad S."/>
            <person name="Lan S."/>
            <person name="Zhang J.S."/>
            <person name="Tsai W.C."/>
            <person name="Van de Peer Y."/>
            <person name="Liu Z.J."/>
        </authorList>
    </citation>
    <scope>NUCLEOTIDE SEQUENCE</scope>
    <source>
        <strain evidence="3">SCP</strain>
    </source>
</reference>
<keyword evidence="1" id="KW-1133">Transmembrane helix</keyword>
<dbReference type="InterPro" id="IPR025520">
    <property type="entry name" value="DUF4408"/>
</dbReference>
<dbReference type="Proteomes" id="UP001179952">
    <property type="component" value="Unassembled WGS sequence"/>
</dbReference>
<dbReference type="EMBL" id="JAUJYN010000005">
    <property type="protein sequence ID" value="KAK1272233.1"/>
    <property type="molecule type" value="Genomic_DNA"/>
</dbReference>
<gene>
    <name evidence="3" type="ORF">QJS04_geneDACA012568</name>
</gene>
<accession>A0AAV9B661</accession>
<feature type="transmembrane region" description="Helical" evidence="1">
    <location>
        <begin position="21"/>
        <end position="46"/>
    </location>
</feature>
<dbReference type="Pfam" id="PF14364">
    <property type="entry name" value="DUF4408"/>
    <property type="match status" value="1"/>
</dbReference>
<dbReference type="PANTHER" id="PTHR35762:SF2">
    <property type="entry name" value="TRANSMEMBRANE PROTEIN"/>
    <property type="match status" value="1"/>
</dbReference>
<proteinExistence type="predicted"/>
<evidence type="ECO:0000313" key="4">
    <source>
        <dbReference type="Proteomes" id="UP001179952"/>
    </source>
</evidence>
<feature type="domain" description="DUF4408" evidence="2">
    <location>
        <begin position="63"/>
        <end position="87"/>
    </location>
</feature>
<evidence type="ECO:0000313" key="3">
    <source>
        <dbReference type="EMBL" id="KAK1272233.1"/>
    </source>
</evidence>
<evidence type="ECO:0000259" key="2">
    <source>
        <dbReference type="Pfam" id="PF14364"/>
    </source>
</evidence>
<dbReference type="AlphaFoldDB" id="A0AAV9B661"/>
<reference evidence="3" key="2">
    <citation type="submission" date="2023-06" db="EMBL/GenBank/DDBJ databases">
        <authorList>
            <person name="Ma L."/>
            <person name="Liu K.-W."/>
            <person name="Li Z."/>
            <person name="Hsiao Y.-Y."/>
            <person name="Qi Y."/>
            <person name="Fu T."/>
            <person name="Tang G."/>
            <person name="Zhang D."/>
            <person name="Sun W.-H."/>
            <person name="Liu D.-K."/>
            <person name="Li Y."/>
            <person name="Chen G.-Z."/>
            <person name="Liu X.-D."/>
            <person name="Liao X.-Y."/>
            <person name="Jiang Y.-T."/>
            <person name="Yu X."/>
            <person name="Hao Y."/>
            <person name="Huang J."/>
            <person name="Zhao X.-W."/>
            <person name="Ke S."/>
            <person name="Chen Y.-Y."/>
            <person name="Wu W.-L."/>
            <person name="Hsu J.-L."/>
            <person name="Lin Y.-F."/>
            <person name="Huang M.-D."/>
            <person name="Li C.-Y."/>
            <person name="Huang L."/>
            <person name="Wang Z.-W."/>
            <person name="Zhao X."/>
            <person name="Zhong W.-Y."/>
            <person name="Peng D.-H."/>
            <person name="Ahmad S."/>
            <person name="Lan S."/>
            <person name="Zhang J.-S."/>
            <person name="Tsai W.-C."/>
            <person name="Van De Peer Y."/>
            <person name="Liu Z.-J."/>
        </authorList>
    </citation>
    <scope>NUCLEOTIDE SEQUENCE</scope>
    <source>
        <strain evidence="3">SCP</strain>
        <tissue evidence="3">Leaves</tissue>
    </source>
</reference>
<organism evidence="3 4">
    <name type="scientific">Acorus gramineus</name>
    <name type="common">Dwarf sweet flag</name>
    <dbReference type="NCBI Taxonomy" id="55184"/>
    <lineage>
        <taxon>Eukaryota</taxon>
        <taxon>Viridiplantae</taxon>
        <taxon>Streptophyta</taxon>
        <taxon>Embryophyta</taxon>
        <taxon>Tracheophyta</taxon>
        <taxon>Spermatophyta</taxon>
        <taxon>Magnoliopsida</taxon>
        <taxon>Liliopsida</taxon>
        <taxon>Acoraceae</taxon>
        <taxon>Acorus</taxon>
    </lineage>
</organism>
<name>A0AAV9B661_ACOGR</name>
<keyword evidence="4" id="KW-1185">Reference proteome</keyword>
<keyword evidence="1" id="KW-0812">Transmembrane</keyword>
<sequence>MDHIHIEKLQAMKRYKRRKQTLLQTLIHNTILVLLLGLFLSCPLWLPKALSWAKLFVSKTGAFIFGPGCLFVVCNVIVVFLIGESKLAKGPGGPDIYDEYIERNKGLKGVDMVTNNNGEVEELLVEEKIEEVGEEEMEEMEEEMMMEGDQEEMDWATEELNRKVEDFIARVNWQMRHEE</sequence>
<protein>
    <recommendedName>
        <fullName evidence="2">DUF4408 domain-containing protein</fullName>
    </recommendedName>
</protein>
<keyword evidence="1" id="KW-0472">Membrane</keyword>